<dbReference type="PANTHER" id="PTHR37833">
    <property type="entry name" value="LIPOPROTEIN-RELATED"/>
    <property type="match status" value="1"/>
</dbReference>
<dbReference type="Proteomes" id="UP000236454">
    <property type="component" value="Unassembled WGS sequence"/>
</dbReference>
<dbReference type="PANTHER" id="PTHR37833:SF1">
    <property type="entry name" value="SIGNAL PEPTIDE PROTEIN"/>
    <property type="match status" value="1"/>
</dbReference>
<gene>
    <name evidence="2" type="ORF">SAMN05216474_0880</name>
</gene>
<dbReference type="InterPro" id="IPR013783">
    <property type="entry name" value="Ig-like_fold"/>
</dbReference>
<keyword evidence="3" id="KW-1185">Reference proteome</keyword>
<dbReference type="Pfam" id="PF07610">
    <property type="entry name" value="DUF1573"/>
    <property type="match status" value="1"/>
</dbReference>
<evidence type="ECO:0000313" key="2">
    <source>
        <dbReference type="EMBL" id="SFT49494.1"/>
    </source>
</evidence>
<dbReference type="RefSeq" id="WP_090246754.1">
    <property type="nucleotide sequence ID" value="NZ_FPAS01000001.1"/>
</dbReference>
<feature type="chain" id="PRO_5014990371" description="DUF1573 domain-containing protein" evidence="1">
    <location>
        <begin position="19"/>
        <end position="130"/>
    </location>
</feature>
<organism evidence="2 3">
    <name type="scientific">Lishizhenia tianjinensis</name>
    <dbReference type="NCBI Taxonomy" id="477690"/>
    <lineage>
        <taxon>Bacteria</taxon>
        <taxon>Pseudomonadati</taxon>
        <taxon>Bacteroidota</taxon>
        <taxon>Flavobacteriia</taxon>
        <taxon>Flavobacteriales</taxon>
        <taxon>Crocinitomicaceae</taxon>
        <taxon>Lishizhenia</taxon>
    </lineage>
</organism>
<dbReference type="STRING" id="477690.SAMN05216474_0880"/>
<reference evidence="2" key="1">
    <citation type="submission" date="2016-10" db="EMBL/GenBank/DDBJ databases">
        <authorList>
            <person name="de Groot N.N."/>
        </authorList>
    </citation>
    <scope>NUCLEOTIDE SEQUENCE [LARGE SCALE GENOMIC DNA]</scope>
    <source>
        <strain evidence="2">CGMCC 1.7005</strain>
    </source>
</reference>
<protein>
    <recommendedName>
        <fullName evidence="4">DUF1573 domain-containing protein</fullName>
    </recommendedName>
</protein>
<dbReference type="Gene3D" id="2.60.40.10">
    <property type="entry name" value="Immunoglobulins"/>
    <property type="match status" value="1"/>
</dbReference>
<evidence type="ECO:0008006" key="4">
    <source>
        <dbReference type="Google" id="ProtNLM"/>
    </source>
</evidence>
<keyword evidence="1" id="KW-0732">Signal</keyword>
<accession>A0A1I6YGX5</accession>
<feature type="signal peptide" evidence="1">
    <location>
        <begin position="1"/>
        <end position="18"/>
    </location>
</feature>
<dbReference type="PROSITE" id="PS51257">
    <property type="entry name" value="PROKAR_LIPOPROTEIN"/>
    <property type="match status" value="1"/>
</dbReference>
<dbReference type="AlphaFoldDB" id="A0A1I6YGX5"/>
<sequence length="130" mass="13713">MKGKFLFLAMLFILASCGSENTSMIGEKTTMEVQEVVDMGDVARGEVIEAEISIKNTGDVPLIIADVKESCSCTVTDKPSDPIAPGESTSTVAKIDTKNFSPGTFTKTVTISGNTKPSGHTVLIKANVIN</sequence>
<evidence type="ECO:0000313" key="3">
    <source>
        <dbReference type="Proteomes" id="UP000236454"/>
    </source>
</evidence>
<dbReference type="EMBL" id="FPAS01000001">
    <property type="protein sequence ID" value="SFT49494.1"/>
    <property type="molecule type" value="Genomic_DNA"/>
</dbReference>
<dbReference type="OrthoDB" id="826619at2"/>
<evidence type="ECO:0000256" key="1">
    <source>
        <dbReference type="SAM" id="SignalP"/>
    </source>
</evidence>
<dbReference type="InterPro" id="IPR011467">
    <property type="entry name" value="DUF1573"/>
</dbReference>
<name>A0A1I6YGX5_9FLAO</name>
<proteinExistence type="predicted"/>